<evidence type="ECO:0000313" key="1">
    <source>
        <dbReference type="EMBL" id="CAF2116116.1"/>
    </source>
</evidence>
<proteinExistence type="predicted"/>
<organism evidence="1">
    <name type="scientific">Brassica napus</name>
    <name type="common">Rape</name>
    <dbReference type="NCBI Taxonomy" id="3708"/>
    <lineage>
        <taxon>Eukaryota</taxon>
        <taxon>Viridiplantae</taxon>
        <taxon>Streptophyta</taxon>
        <taxon>Embryophyta</taxon>
        <taxon>Tracheophyta</taxon>
        <taxon>Spermatophyta</taxon>
        <taxon>Magnoliopsida</taxon>
        <taxon>eudicotyledons</taxon>
        <taxon>Gunneridae</taxon>
        <taxon>Pentapetalae</taxon>
        <taxon>rosids</taxon>
        <taxon>malvids</taxon>
        <taxon>Brassicales</taxon>
        <taxon>Brassicaceae</taxon>
        <taxon>Brassiceae</taxon>
        <taxon>Brassica</taxon>
    </lineage>
</organism>
<gene>
    <name evidence="1" type="ORF">DARMORV10_C08P49630.1</name>
</gene>
<dbReference type="AlphaFoldDB" id="A0A816UW82"/>
<reference evidence="1" key="1">
    <citation type="submission" date="2021-01" db="EMBL/GenBank/DDBJ databases">
        <authorList>
            <consortium name="Genoscope - CEA"/>
            <person name="William W."/>
        </authorList>
    </citation>
    <scope>NUCLEOTIDE SEQUENCE</scope>
</reference>
<accession>A0A816UW82</accession>
<name>A0A816UW82_BRANA</name>
<sequence length="37" mass="4746">MATDYIFRNFIFEIYQYWNRGDIVFTLDFETHYKFIK</sequence>
<dbReference type="Proteomes" id="UP001295469">
    <property type="component" value="Chromosome C08"/>
</dbReference>
<dbReference type="EMBL" id="HG994372">
    <property type="protein sequence ID" value="CAF2116116.1"/>
    <property type="molecule type" value="Genomic_DNA"/>
</dbReference>
<protein>
    <submittedName>
        <fullName evidence="1">(rape) hypothetical protein</fullName>
    </submittedName>
</protein>